<reference evidence="3" key="1">
    <citation type="journal article" date="2019" name="Int. J. Syst. Evol. Microbiol.">
        <title>The Global Catalogue of Microorganisms (GCM) 10K type strain sequencing project: providing services to taxonomists for standard genome sequencing and annotation.</title>
        <authorList>
            <consortium name="The Broad Institute Genomics Platform"/>
            <consortium name="The Broad Institute Genome Sequencing Center for Infectious Disease"/>
            <person name="Wu L."/>
            <person name="Ma J."/>
        </authorList>
    </citation>
    <scope>NUCLEOTIDE SEQUENCE [LARGE SCALE GENOMIC DNA]</scope>
    <source>
        <strain evidence="3">CGMCC 4.7177</strain>
    </source>
</reference>
<dbReference type="CDD" id="cd10950">
    <property type="entry name" value="CE4_BsYlxY_like"/>
    <property type="match status" value="1"/>
</dbReference>
<feature type="domain" description="NodB homology" evidence="1">
    <location>
        <begin position="131"/>
        <end position="307"/>
    </location>
</feature>
<dbReference type="InterPro" id="IPR014228">
    <property type="entry name" value="Spore_polysacc_deacetyl_YlxY"/>
</dbReference>
<dbReference type="Pfam" id="PF01522">
    <property type="entry name" value="Polysacc_deac_1"/>
    <property type="match status" value="1"/>
</dbReference>
<dbReference type="PANTHER" id="PTHR10587:SF80">
    <property type="entry name" value="CHITOOLIGOSACCHARIDE DEACETYLASE"/>
    <property type="match status" value="1"/>
</dbReference>
<gene>
    <name evidence="2" type="ORF">ACFSFY_15730</name>
</gene>
<dbReference type="SUPFAM" id="SSF88713">
    <property type="entry name" value="Glycoside hydrolase/deacetylase"/>
    <property type="match status" value="1"/>
</dbReference>
<dbReference type="PROSITE" id="PS51677">
    <property type="entry name" value="NODB"/>
    <property type="match status" value="1"/>
</dbReference>
<evidence type="ECO:0000313" key="3">
    <source>
        <dbReference type="Proteomes" id="UP001597218"/>
    </source>
</evidence>
<dbReference type="InterPro" id="IPR050248">
    <property type="entry name" value="Polysacc_deacetylase_ArnD"/>
</dbReference>
<keyword evidence="3" id="KW-1185">Reference proteome</keyword>
<dbReference type="PANTHER" id="PTHR10587">
    <property type="entry name" value="GLYCOSYL TRANSFERASE-RELATED"/>
    <property type="match status" value="1"/>
</dbReference>
<name>A0ABW4SIT0_9BACL</name>
<protein>
    <submittedName>
        <fullName evidence="2">Polysaccharide deacetylase family protein</fullName>
    </submittedName>
</protein>
<evidence type="ECO:0000259" key="1">
    <source>
        <dbReference type="PROSITE" id="PS51677"/>
    </source>
</evidence>
<comment type="caution">
    <text evidence="2">The sequence shown here is derived from an EMBL/GenBank/DDBJ whole genome shotgun (WGS) entry which is preliminary data.</text>
</comment>
<evidence type="ECO:0000313" key="2">
    <source>
        <dbReference type="EMBL" id="MFD1929492.1"/>
    </source>
</evidence>
<accession>A0ABW4SIT0</accession>
<dbReference type="Gene3D" id="3.20.20.370">
    <property type="entry name" value="Glycoside hydrolase/deacetylase"/>
    <property type="match status" value="1"/>
</dbReference>
<organism evidence="2 3">
    <name type="scientific">Sporosarcina siberiensis</name>
    <dbReference type="NCBI Taxonomy" id="1365606"/>
    <lineage>
        <taxon>Bacteria</taxon>
        <taxon>Bacillati</taxon>
        <taxon>Bacillota</taxon>
        <taxon>Bacilli</taxon>
        <taxon>Bacillales</taxon>
        <taxon>Caryophanaceae</taxon>
        <taxon>Sporosarcina</taxon>
    </lineage>
</organism>
<dbReference type="RefSeq" id="WP_381539683.1">
    <property type="nucleotide sequence ID" value="NZ_JBHUGI010000035.1"/>
</dbReference>
<dbReference type="NCBIfam" id="TIGR02873">
    <property type="entry name" value="spore_ylxY"/>
    <property type="match status" value="1"/>
</dbReference>
<dbReference type="EMBL" id="JBHUGI010000035">
    <property type="protein sequence ID" value="MFD1929492.1"/>
    <property type="molecule type" value="Genomic_DNA"/>
</dbReference>
<sequence length="323" mass="36548">MNRKYFLPLTVLSIFFLAIVAISLSKTSTTKTNLGSSMTVFSEMKEDQLYKEIEEYNGIHEILPIDAKLDPIWKAIPGYNGLSVDLEASYNKMKTSGKFDETKIVFTEVSPKIHLDDLEPSPIYRGNLEKPMIALLINVAWGDEHIPGILKTLNESSVKATFFFDGSWVKKTPHLASMIYLEGHEIGNHAYSHPDLKLRTPDETRMELQKTNDVIQEALELTPKWFAPPSGSFNQTTINVANELKMKTILWTVDTVDWRKPSTNEMVQRVVAAVENGSMILMHPTKPTEEGLETMIDEIQNKGFQLGTVSDLMSEKRLENKNP</sequence>
<dbReference type="InterPro" id="IPR002509">
    <property type="entry name" value="NODB_dom"/>
</dbReference>
<proteinExistence type="predicted"/>
<dbReference type="InterPro" id="IPR011330">
    <property type="entry name" value="Glyco_hydro/deAcase_b/a-brl"/>
</dbReference>
<dbReference type="Proteomes" id="UP001597218">
    <property type="component" value="Unassembled WGS sequence"/>
</dbReference>